<evidence type="ECO:0000313" key="4">
    <source>
        <dbReference type="EMBL" id="NUU15211.1"/>
    </source>
</evidence>
<keyword evidence="2" id="KW-0472">Membrane</keyword>
<dbReference type="PROSITE" id="PS51762">
    <property type="entry name" value="GH16_2"/>
    <property type="match status" value="1"/>
</dbReference>
<feature type="region of interest" description="Disordered" evidence="1">
    <location>
        <begin position="1"/>
        <end position="57"/>
    </location>
</feature>
<comment type="caution">
    <text evidence="4">The sequence shown here is derived from an EMBL/GenBank/DDBJ whole genome shotgun (WGS) entry which is preliminary data.</text>
</comment>
<keyword evidence="5" id="KW-1185">Reference proteome</keyword>
<organism evidence="4 5">
    <name type="scientific">Curtobacterium pusillum</name>
    <dbReference type="NCBI Taxonomy" id="69373"/>
    <lineage>
        <taxon>Bacteria</taxon>
        <taxon>Bacillati</taxon>
        <taxon>Actinomycetota</taxon>
        <taxon>Actinomycetes</taxon>
        <taxon>Micrococcales</taxon>
        <taxon>Microbacteriaceae</taxon>
        <taxon>Curtobacterium</taxon>
    </lineage>
</organism>
<dbReference type="Gene3D" id="2.60.120.200">
    <property type="match status" value="1"/>
</dbReference>
<dbReference type="Proteomes" id="UP000573001">
    <property type="component" value="Unassembled WGS sequence"/>
</dbReference>
<dbReference type="CDD" id="cd00413">
    <property type="entry name" value="Glyco_hydrolase_16"/>
    <property type="match status" value="1"/>
</dbReference>
<dbReference type="EMBL" id="JABMCE010000085">
    <property type="protein sequence ID" value="NUU15211.1"/>
    <property type="molecule type" value="Genomic_DNA"/>
</dbReference>
<reference evidence="4 5" key="1">
    <citation type="submission" date="2020-05" db="EMBL/GenBank/DDBJ databases">
        <title>Genome Sequencing of Type Strains.</title>
        <authorList>
            <person name="Lemaire J.F."/>
            <person name="Inderbitzin P."/>
            <person name="Gregorio O.A."/>
            <person name="Collins S.B."/>
            <person name="Wespe N."/>
            <person name="Knight-Connoni V."/>
        </authorList>
    </citation>
    <scope>NUCLEOTIDE SEQUENCE [LARGE SCALE GENOMIC DNA]</scope>
    <source>
        <strain evidence="4 5">ATCC 19096</strain>
    </source>
</reference>
<keyword evidence="2" id="KW-1133">Transmembrane helix</keyword>
<sequence length="334" mass="34830">MRHDGRGLVTEIPRAPLVGAGPSHPRSPHEEPVISASKHVHARARHTSIDRRPTRRSRGPVLLAAAAASALVIGAPTAASAQTGWGWSGRGHHAAPTASPTPADEPTVTQSAAATATPTASETQTDASAVAPDSSFVEDFTTSAAAGKVTAAYPQSWQPYPDGTSGMYEPSSTVSVHDGVMDVALGGAGTAGTFGSVEGAWGHVGGSFSVRAKATGGDGNGAAFMLWPTSDVWSDGEIDFPEGNFESSPSAFQHSMTPGDEANRVQVDTGVSWRDWHTYTIDWVPGKSVTYSIDGKVLETVTQDVPTTPHRFMFQVGNWGASGNLLIDWVSTTE</sequence>
<name>A0ABX2MBH6_9MICO</name>
<dbReference type="InterPro" id="IPR013320">
    <property type="entry name" value="ConA-like_dom_sf"/>
</dbReference>
<evidence type="ECO:0000256" key="1">
    <source>
        <dbReference type="SAM" id="MobiDB-lite"/>
    </source>
</evidence>
<dbReference type="Pfam" id="PF00722">
    <property type="entry name" value="Glyco_hydro_16"/>
    <property type="match status" value="1"/>
</dbReference>
<evidence type="ECO:0000256" key="2">
    <source>
        <dbReference type="SAM" id="Phobius"/>
    </source>
</evidence>
<accession>A0ABX2MBH6</accession>
<dbReference type="InterPro" id="IPR000757">
    <property type="entry name" value="Beta-glucanase-like"/>
</dbReference>
<gene>
    <name evidence="4" type="ORF">HP507_15370</name>
</gene>
<evidence type="ECO:0000313" key="5">
    <source>
        <dbReference type="Proteomes" id="UP000573001"/>
    </source>
</evidence>
<proteinExistence type="predicted"/>
<feature type="domain" description="GH16" evidence="3">
    <location>
        <begin position="153"/>
        <end position="334"/>
    </location>
</feature>
<feature type="transmembrane region" description="Helical" evidence="2">
    <location>
        <begin position="61"/>
        <end position="79"/>
    </location>
</feature>
<protein>
    <submittedName>
        <fullName evidence="4">Family 16 glycosylhydrolase</fullName>
    </submittedName>
</protein>
<evidence type="ECO:0000259" key="3">
    <source>
        <dbReference type="PROSITE" id="PS51762"/>
    </source>
</evidence>
<keyword evidence="2" id="KW-0812">Transmembrane</keyword>
<dbReference type="SUPFAM" id="SSF49899">
    <property type="entry name" value="Concanavalin A-like lectins/glucanases"/>
    <property type="match status" value="1"/>
</dbReference>
<feature type="compositionally biased region" description="Low complexity" evidence="1">
    <location>
        <begin position="94"/>
        <end position="125"/>
    </location>
</feature>
<feature type="region of interest" description="Disordered" evidence="1">
    <location>
        <begin position="81"/>
        <end position="132"/>
    </location>
</feature>